<organism evidence="1 2">
    <name type="scientific">Triparma columacea</name>
    <dbReference type="NCBI Taxonomy" id="722753"/>
    <lineage>
        <taxon>Eukaryota</taxon>
        <taxon>Sar</taxon>
        <taxon>Stramenopiles</taxon>
        <taxon>Ochrophyta</taxon>
        <taxon>Bolidophyceae</taxon>
        <taxon>Parmales</taxon>
        <taxon>Triparmaceae</taxon>
        <taxon>Triparma</taxon>
    </lineage>
</organism>
<proteinExistence type="predicted"/>
<dbReference type="AlphaFoldDB" id="A0A9W7G0W5"/>
<sequence length="230" mass="25560">MSVWPRDAFERSFPPRELAAQYNVVRRRINAIPAEQPLLLDDSLWFLDLKISLKTNENSTAAVDTGFYEYIIDSGTAGCSLPEPVMNELQVRSQEVLGEEFTKKCFYPDRSDFNALVFKCPSAEDMSKLSLTVSGEVFTDLELNISEIRPAFTIPGSSLFGTYDGLCLCVMVEASGDNILGAPAMRGLGPILFFKEGPRTSTYENYVTKGKSEFVETYAGNVGFQVRTPK</sequence>
<keyword evidence="2" id="KW-1185">Reference proteome</keyword>
<dbReference type="InterPro" id="IPR021109">
    <property type="entry name" value="Peptidase_aspartic_dom_sf"/>
</dbReference>
<name>A0A9W7G0W5_9STRA</name>
<dbReference type="EMBL" id="BRYA01000634">
    <property type="protein sequence ID" value="GMI26732.1"/>
    <property type="molecule type" value="Genomic_DNA"/>
</dbReference>
<protein>
    <submittedName>
        <fullName evidence="1">Uncharacterized protein</fullName>
    </submittedName>
</protein>
<dbReference type="Proteomes" id="UP001165065">
    <property type="component" value="Unassembled WGS sequence"/>
</dbReference>
<dbReference type="SUPFAM" id="SSF50630">
    <property type="entry name" value="Acid proteases"/>
    <property type="match status" value="1"/>
</dbReference>
<dbReference type="Gene3D" id="2.40.70.10">
    <property type="entry name" value="Acid Proteases"/>
    <property type="match status" value="1"/>
</dbReference>
<evidence type="ECO:0000313" key="2">
    <source>
        <dbReference type="Proteomes" id="UP001165065"/>
    </source>
</evidence>
<comment type="caution">
    <text evidence="1">The sequence shown here is derived from an EMBL/GenBank/DDBJ whole genome shotgun (WGS) entry which is preliminary data.</text>
</comment>
<evidence type="ECO:0000313" key="1">
    <source>
        <dbReference type="EMBL" id="GMI26732.1"/>
    </source>
</evidence>
<gene>
    <name evidence="1" type="ORF">TrCOL_g4225</name>
</gene>
<accession>A0A9W7G0W5</accession>
<reference evidence="2" key="1">
    <citation type="journal article" date="2023" name="Commun. Biol.">
        <title>Genome analysis of Parmales, the sister group of diatoms, reveals the evolutionary specialization of diatoms from phago-mixotrophs to photoautotrophs.</title>
        <authorList>
            <person name="Ban H."/>
            <person name="Sato S."/>
            <person name="Yoshikawa S."/>
            <person name="Yamada K."/>
            <person name="Nakamura Y."/>
            <person name="Ichinomiya M."/>
            <person name="Sato N."/>
            <person name="Blanc-Mathieu R."/>
            <person name="Endo H."/>
            <person name="Kuwata A."/>
            <person name="Ogata H."/>
        </authorList>
    </citation>
    <scope>NUCLEOTIDE SEQUENCE [LARGE SCALE GENOMIC DNA]</scope>
</reference>